<dbReference type="PROSITE" id="PS50268">
    <property type="entry name" value="CADHERIN_2"/>
    <property type="match status" value="1"/>
</dbReference>
<dbReference type="InterPro" id="IPR026341">
    <property type="entry name" value="T9SS_type_B"/>
</dbReference>
<dbReference type="PANTHER" id="PTHR11878:SF65">
    <property type="entry name" value="NA_CA-EXCHANGE PROTEIN, ISOFORM G"/>
    <property type="match status" value="1"/>
</dbReference>
<dbReference type="SMART" id="SM00237">
    <property type="entry name" value="Calx_beta"/>
    <property type="match status" value="15"/>
</dbReference>
<dbReference type="SMART" id="SM00112">
    <property type="entry name" value="CA"/>
    <property type="match status" value="2"/>
</dbReference>
<dbReference type="Gene3D" id="2.60.40.3440">
    <property type="match status" value="3"/>
</dbReference>
<dbReference type="Pfam" id="PF03160">
    <property type="entry name" value="Calx-beta"/>
    <property type="match status" value="10"/>
</dbReference>
<dbReference type="Gene3D" id="2.60.40.2030">
    <property type="match status" value="15"/>
</dbReference>
<accession>A0ABS5KEF7</accession>
<feature type="compositionally biased region" description="Acidic residues" evidence="5">
    <location>
        <begin position="3229"/>
        <end position="3244"/>
    </location>
</feature>
<evidence type="ECO:0000256" key="4">
    <source>
        <dbReference type="ARBA" id="ARBA00023065"/>
    </source>
</evidence>
<reference evidence="8 9" key="1">
    <citation type="journal article" date="2014" name="Int. J. Syst. Evol. Microbiol.">
        <title>Carboxylicivirga gen. nov. in the family Marinilabiliaceae with two novel species, Carboxylicivirga mesophila sp. nov. and Carboxylicivirga taeanensis sp. nov., and reclassification of Cytophaga fermentans as Saccharicrinis fermentans gen. nov., comb. nov.</title>
        <authorList>
            <person name="Yang S.H."/>
            <person name="Seo H.S."/>
            <person name="Woo J.H."/>
            <person name="Oh H.M."/>
            <person name="Jang H."/>
            <person name="Lee J.H."/>
            <person name="Kim S.J."/>
            <person name="Kwon K.K."/>
        </authorList>
    </citation>
    <scope>NUCLEOTIDE SEQUENCE [LARGE SCALE GENOMIC DNA]</scope>
    <source>
        <strain evidence="8 9">JCM 18290</strain>
    </source>
</reference>
<dbReference type="EMBL" id="JAGUCN010000023">
    <property type="protein sequence ID" value="MBS2213182.1"/>
    <property type="molecule type" value="Genomic_DNA"/>
</dbReference>
<dbReference type="CDD" id="cd11304">
    <property type="entry name" value="Cadherin_repeat"/>
    <property type="match status" value="1"/>
</dbReference>
<dbReference type="Pfam" id="PF17963">
    <property type="entry name" value="Big_9"/>
    <property type="match status" value="4"/>
</dbReference>
<evidence type="ECO:0000256" key="5">
    <source>
        <dbReference type="SAM" id="MobiDB-lite"/>
    </source>
</evidence>
<dbReference type="Pfam" id="PF17892">
    <property type="entry name" value="Cadherin_5"/>
    <property type="match status" value="1"/>
</dbReference>
<dbReference type="InterPro" id="IPR038081">
    <property type="entry name" value="CalX-like_sf"/>
</dbReference>
<dbReference type="InterPro" id="IPR041690">
    <property type="entry name" value="Cadherin_5"/>
</dbReference>
<evidence type="ECO:0000313" key="8">
    <source>
        <dbReference type="EMBL" id="MBS2213182.1"/>
    </source>
</evidence>
<keyword evidence="1 6" id="KW-0732">Signal</keyword>
<evidence type="ECO:0000256" key="6">
    <source>
        <dbReference type="SAM" id="SignalP"/>
    </source>
</evidence>
<dbReference type="Pfam" id="PF13585">
    <property type="entry name" value="CHU_C"/>
    <property type="match status" value="1"/>
</dbReference>
<evidence type="ECO:0000256" key="3">
    <source>
        <dbReference type="ARBA" id="ARBA00022837"/>
    </source>
</evidence>
<dbReference type="Pfam" id="PF00028">
    <property type="entry name" value="Cadherin"/>
    <property type="match status" value="1"/>
</dbReference>
<keyword evidence="2" id="KW-0677">Repeat</keyword>
<comment type="caution">
    <text evidence="8">The sequence shown here is derived from an EMBL/GenBank/DDBJ whole genome shotgun (WGS) entry which is preliminary data.</text>
</comment>
<name>A0ABS5KEF7_9BACT</name>
<feature type="chain" id="PRO_5045521370" evidence="6">
    <location>
        <begin position="21"/>
        <end position="3378"/>
    </location>
</feature>
<gene>
    <name evidence="8" type="ORF">KEM09_17345</name>
</gene>
<dbReference type="NCBIfam" id="TIGR04131">
    <property type="entry name" value="Bac_Flav_CTERM"/>
    <property type="match status" value="1"/>
</dbReference>
<dbReference type="InterPro" id="IPR003644">
    <property type="entry name" value="Calx_beta"/>
</dbReference>
<keyword evidence="9" id="KW-1185">Reference proteome</keyword>
<evidence type="ECO:0000313" key="9">
    <source>
        <dbReference type="Proteomes" id="UP000721861"/>
    </source>
</evidence>
<proteinExistence type="predicted"/>
<keyword evidence="4" id="KW-0406">Ion transport</keyword>
<keyword evidence="3" id="KW-0106">Calcium</keyword>
<dbReference type="InterPro" id="IPR013783">
    <property type="entry name" value="Ig-like_fold"/>
</dbReference>
<protein>
    <submittedName>
        <fullName evidence="8">Tandem-95 repeat protein</fullName>
    </submittedName>
</protein>
<evidence type="ECO:0000256" key="1">
    <source>
        <dbReference type="ARBA" id="ARBA00022729"/>
    </source>
</evidence>
<dbReference type="InterPro" id="IPR002126">
    <property type="entry name" value="Cadherin-like_dom"/>
</dbReference>
<dbReference type="Proteomes" id="UP000721861">
    <property type="component" value="Unassembled WGS sequence"/>
</dbReference>
<sequence length="3378" mass="355791">MRIRKTVLLIVYLLPFITFAQEGTKQFMPNSTDRLWLEIYRADDKYFATQSATDKERLYVYLNAGEKMHFGMHMANYSEGNASRTSVRVLDESGNVVFSERRFPSSGAGYISSYTEAVAGPEGVILNGATISDGDGYTPYIYEAQSTGNHYIEFETWRWDYNAGSNNQLRRRRFALEFFDVTVTDATNNVITNPGQPNVSAGRLWSKGWAFTTTSYTDYPVKADFFVFTADEFVNKVQYEMKPYSFNFVANSYGVSLDVNDNVIEKAQSQDGDLTNTSDISEYRIFLNDPDREVWQNTALPPPAVKVWFDDNLIYDYDYNRQPQELALEPSAITLEKNNVSCPFESITMFKIETNIDGFATVLLDLDGNGYSTAGNDKALQLELKIGTNYVLWDFTNDNGSEVADGSYTATATFLGRGPAHFPLYDVESLSGISTYSIRPFNKLGPTLYWDDTQISSWGDPTGNGSMDETLQKQLTINNHIPRVWIYDSNNTAYNGNGTTMNSWFNAIDLGMPLINFDVTTGTTKCVNGEAPVLGDIHLVAGIDEVISFNLTDFTDKYYDPNDLELTEIQILTLPANGILRLSGVPITAGQVILASQISNITYTPPSGFGGKYTFEFTASNGTNYALQSSIVNLVSNSAPSINAISDQTICTNEGLLSFPIVIGDAETPADDLTVIAYSHDQNAVENSGISLSGTGASRQLNVVPIPDQSGYAIIYVLVDDGYSQSIEEFALHIGPSVLFTGDVSVCVGGTLSLTAEEVGASYIWKKGETVLSTAQNLTVSNLTLADAGTYSLSVAKSGCSITKQFEVSIAPIVSFTGDVALCVGEDLSLSADETVATTYTWKRGTSVIGSSKVLAKTDVRLADNGSDYTLEVTKEGCSNASAPFTISVVNVLDNSLIVQGSQVVENVAGTVTIQSAEQDVVYTVYNSSNTPVASGTGSDADLTLNVSETFLTVGNNTFTISGDNGNCTVDLVNNASITVNGLPTVSSQVVSTDEDIPYAGNLLTGTTDDDGGNLSAETTPVTPPVNGSVTILANGNYTYTPNPNFNGADSFTFRICDDQTPNACVTADVSITVNAVNDAPVLSDVSINATEDVDYIFTATDFTAAYTDEEGESMVKIQITGLPNAAAGELQLTGNPVILNQEIDLADISSLKFVPVANWNGATSFQWNASDGAAYATTGAAVNLSVAAQDDIPSIINGTATVSEDAANNTIFFDINDQLTGTDNDVDGEKISYSILSGNTSNAFKVDAGTGEVAVNTSSAIDYESLTSYSLVIRASDVNGGFDDLVLTINVQNSDSDVVLTVANTSLTEGDAGSSNMVFTVTASENVAANLSFDFAIAEATASYPEDYSTESGSAMIALGSNTTTFSVPVVGDAVVEPDETFTVTLNNLSVGSVASSATGTIIDNDNASLSIANASASEGDGQIAFDVTLNGAVQGGVTVGYNLTDQTANSGSDYNGASGTVVLSGVDGQTLQVVVPLSDDNVVEPIETFTVALNTANTAIDASDTAIGSITDNDGQATLTIVNQTVDENGSAVFTIAVDKAVQGGFTVNYNATDGSAIEGTDFTVTGSSLTFAGTEAEAHDFNVTGIDDAIVEGSETFIINLSTANPLINSDDTATGTVIDNDVAVVTVGDVTVTEGGDANFTVTLNKAVAGGMVITYDLTDNTAEKGVDYLEPADRTLTFAGAAGESHNFTVTTQNDNVVEQSEEFTVSLSSSNPLVGADDVATATITDNDGTAAVTVSNVTVAEGDNAQFTLTLDKAVQGGVAINYSTNNGTAIAGEDYTAASGSVVFAGTAGESKTITIATLEDAVVEEDEDFTLTFSEAHALVDVTGSATATITNDDGQATISIANASFNENGTGTFALVADKAVQGGYSVNYSFEDGSAVAGLDFDDEVTPVSFAGTPNESKEISVAGIDDALLEGPETFAIRLSSSNALVVANGAAQGTINDNDAAAITIDDVTINEHEIATFTIKLDNAVQGGFTVDYAFSHGSATVGDDFTTTSLPLAFAGNIGETHSFDVDINDDNIVESSENFTVTITSSNALVDDSDTATGNILDNDGPANVTVANVIVAEGERAEVVLLLDKAVQGGFTVDCSTADGTATAESDYETSAEAIVFVGTLNETQSFFIDGLTDVVVEETENFTVTFSTLSALVNVQASSLVNITDDDGQAKVTVENITMNENGSGTFTLTADKAVQGGYALSYSFIDGTASGGVDYNNAGGNIVFAGTEGETKDVIVASINDDIVEVSEIFTIQLSTLNALVDASDNATATIVDEDNATLVIDDAQVTEDGTLSFTVTLSQAVDGGTSVTCNFIDMSATGGSDYDNEPQELVFAGTEGETKTFNVTLTDDQMVETDEIFRLQLSSSNALVDASQTAIGTILNNDGVATVTIADVAISEADKAQVKLVVDKAVQGGFNISYATANGTAMSVSDYTSVVDVLTFDGTVNQERIIEINTIDDAVVENAENYVVNYTSNSGLVTVPAFNTITIADNDGTATLAVSSVSVTEGGSQLVTLAVDKAVQGGFEVSYQFVDNETSGVSDYEAAGDPLVFNGTPGESVTFEVSALNDDLVEGNETFNIVYTPSVAAVQAPDASLITIIDEDSANLTIEDVTANEDETMTFTVSLNREVAGGLVVDYTLTPQSATAGDDYTNILDGQLTFIGGANETQSFTVDLNDDNVVEGSETFIVSLSSQNALVGDDDSAIGTIVDNDGTATVTVADITVNESQQAIFTLEADKAVQGGFSIAYQTTPGTASNDDFVPASGDIAFAGTLLESQIITINLEDDDVVEADEQFALALNTASSLVNVVASVNAKINDNDGVVSLSVEDISFEENATGQFVVKADKAIEGGFELNYSFLDVSATGGVDYDNTPNTIYFAGNAGEEQVITVAGIDDNDVEADETFTLQLTSSNALVDATILATATITDNEIPNKVPVANADNFSTDEDVALQSMDVLANDANLEDGNIMVSVVAQPTNALVSVNPDNTLKLVPGNNYFGDVSFEYQVCDGDGDCASASVTVTILPVNDVPTLLSDVATVNQDEVLDGANLLSNDTDPENDELTINTTPVVDVTNGTLVINTDGTYTYTPVQGFFGEDGFTYEACDNGSPALCSSASVQIIVAEKKVVNEAPTAVDDVFETGRNQVLEGFSVLDNDTDKEGNTLYVTTVPLVRPGNGTVTMEVDGTFVYTPDADFIGIDSFTYQVCDDGSPSECATATVTISVVIKDSDEDLIPDDIEGDDDPDNDGVPNYLDDDSDGDGYSDKEEGIGDCDNDEVPDYLDTDLCYDEYPLSKGFSPNGDGINDMYEIPWLGQFTEVSIEVFNRWGNVVYTADRYLNDWDGTSNAGFSIGDELPVGTYFYIINVKDTKQVLKGYIYLNR</sequence>
<dbReference type="SMART" id="SM00409">
    <property type="entry name" value="IG"/>
    <property type="match status" value="3"/>
</dbReference>
<keyword evidence="4" id="KW-0813">Transport</keyword>
<dbReference type="RefSeq" id="WP_212230215.1">
    <property type="nucleotide sequence ID" value="NZ_JAGUCN010000023.1"/>
</dbReference>
<dbReference type="Gene3D" id="2.60.40.60">
    <property type="entry name" value="Cadherins"/>
    <property type="match status" value="1"/>
</dbReference>
<dbReference type="NCBIfam" id="NF012211">
    <property type="entry name" value="tand_rpt_95"/>
    <property type="match status" value="4"/>
</dbReference>
<dbReference type="InterPro" id="IPR003599">
    <property type="entry name" value="Ig_sub"/>
</dbReference>
<feature type="region of interest" description="Disordered" evidence="5">
    <location>
        <begin position="3229"/>
        <end position="3273"/>
    </location>
</feature>
<dbReference type="Gene3D" id="2.60.40.10">
    <property type="entry name" value="Immunoglobulins"/>
    <property type="match status" value="1"/>
</dbReference>
<dbReference type="InterPro" id="IPR015919">
    <property type="entry name" value="Cadherin-like_sf"/>
</dbReference>
<feature type="signal peptide" evidence="6">
    <location>
        <begin position="1"/>
        <end position="20"/>
    </location>
</feature>
<organism evidence="8 9">
    <name type="scientific">Carboxylicivirga mesophila</name>
    <dbReference type="NCBI Taxonomy" id="1166478"/>
    <lineage>
        <taxon>Bacteria</taxon>
        <taxon>Pseudomonadati</taxon>
        <taxon>Bacteroidota</taxon>
        <taxon>Bacteroidia</taxon>
        <taxon>Marinilabiliales</taxon>
        <taxon>Marinilabiliaceae</taxon>
        <taxon>Carboxylicivirga</taxon>
    </lineage>
</organism>
<feature type="domain" description="Cadherin" evidence="7">
    <location>
        <begin position="1200"/>
        <end position="1308"/>
    </location>
</feature>
<dbReference type="SUPFAM" id="SSF49313">
    <property type="entry name" value="Cadherin-like"/>
    <property type="match status" value="1"/>
</dbReference>
<evidence type="ECO:0000256" key="2">
    <source>
        <dbReference type="ARBA" id="ARBA00022737"/>
    </source>
</evidence>
<dbReference type="PANTHER" id="PTHR11878">
    <property type="entry name" value="SODIUM/CALCIUM EXCHANGER"/>
    <property type="match status" value="1"/>
</dbReference>
<dbReference type="InterPro" id="IPR051171">
    <property type="entry name" value="CaCA"/>
</dbReference>
<dbReference type="SUPFAM" id="SSF141072">
    <property type="entry name" value="CalX-like"/>
    <property type="match status" value="15"/>
</dbReference>
<evidence type="ECO:0000259" key="7">
    <source>
        <dbReference type="PROSITE" id="PS50268"/>
    </source>
</evidence>